<feature type="domain" description="HAT C-terminal dimerisation" evidence="3">
    <location>
        <begin position="491"/>
        <end position="548"/>
    </location>
</feature>
<evidence type="ECO:0000259" key="3">
    <source>
        <dbReference type="Pfam" id="PF05699"/>
    </source>
</evidence>
<feature type="region of interest" description="Disordered" evidence="1">
    <location>
        <begin position="455"/>
        <end position="480"/>
    </location>
</feature>
<dbReference type="InterPro" id="IPR012337">
    <property type="entry name" value="RNaseH-like_sf"/>
</dbReference>
<evidence type="ECO:0000313" key="5">
    <source>
        <dbReference type="Proteomes" id="UP000000763"/>
    </source>
</evidence>
<dbReference type="Pfam" id="PF03478">
    <property type="entry name" value="Beta-prop_KIB1-4"/>
    <property type="match status" value="1"/>
</dbReference>
<proteinExistence type="predicted"/>
<dbReference type="Pfam" id="PF05699">
    <property type="entry name" value="Dimer_Tnp_hAT"/>
    <property type="match status" value="1"/>
</dbReference>
<accession>Q9FWC8</accession>
<gene>
    <name evidence="4" type="primary">OSJNBb0018B10.12</name>
</gene>
<evidence type="ECO:0000256" key="1">
    <source>
        <dbReference type="SAM" id="MobiDB-lite"/>
    </source>
</evidence>
<evidence type="ECO:0008006" key="6">
    <source>
        <dbReference type="Google" id="ProtNLM"/>
    </source>
</evidence>
<evidence type="ECO:0000259" key="2">
    <source>
        <dbReference type="Pfam" id="PF03478"/>
    </source>
</evidence>
<dbReference type="PANTHER" id="PTHR36901">
    <property type="entry name" value="F-BOX DOMAIN CONTAINING PROTEIN, EXPRESSED-RELATED"/>
    <property type="match status" value="1"/>
</dbReference>
<dbReference type="PANTHER" id="PTHR36901:SF2">
    <property type="entry name" value="OS10G0520400 PROTEIN"/>
    <property type="match status" value="1"/>
</dbReference>
<reference evidence="5" key="1">
    <citation type="journal article" date="2005" name="Nature">
        <title>The map-based sequence of the rice genome.</title>
        <authorList>
            <consortium name="International rice genome sequencing project (IRGSP)"/>
            <person name="Matsumoto T."/>
            <person name="Wu J."/>
            <person name="Kanamori H."/>
            <person name="Katayose Y."/>
            <person name="Fujisawa M."/>
            <person name="Namiki N."/>
            <person name="Mizuno H."/>
            <person name="Yamamoto K."/>
            <person name="Antonio B.A."/>
            <person name="Baba T."/>
            <person name="Sakata K."/>
            <person name="Nagamura Y."/>
            <person name="Aoki H."/>
            <person name="Arikawa K."/>
            <person name="Arita K."/>
            <person name="Bito T."/>
            <person name="Chiden Y."/>
            <person name="Fujitsuka N."/>
            <person name="Fukunaka R."/>
            <person name="Hamada M."/>
            <person name="Harada C."/>
            <person name="Hayashi A."/>
            <person name="Hijishita S."/>
            <person name="Honda M."/>
            <person name="Hosokawa S."/>
            <person name="Ichikawa Y."/>
            <person name="Idonuma A."/>
            <person name="Iijima M."/>
            <person name="Ikeda M."/>
            <person name="Ikeno M."/>
            <person name="Ito K."/>
            <person name="Ito S."/>
            <person name="Ito T."/>
            <person name="Ito Y."/>
            <person name="Ito Y."/>
            <person name="Iwabuchi A."/>
            <person name="Kamiya K."/>
            <person name="Karasawa W."/>
            <person name="Kurita K."/>
            <person name="Katagiri S."/>
            <person name="Kikuta A."/>
            <person name="Kobayashi H."/>
            <person name="Kobayashi N."/>
            <person name="Machita K."/>
            <person name="Maehara T."/>
            <person name="Masukawa M."/>
            <person name="Mizubayashi T."/>
            <person name="Mukai Y."/>
            <person name="Nagasaki H."/>
            <person name="Nagata Y."/>
            <person name="Naito S."/>
            <person name="Nakashima M."/>
            <person name="Nakama Y."/>
            <person name="Nakamichi Y."/>
            <person name="Nakamura M."/>
            <person name="Meguro A."/>
            <person name="Negishi M."/>
            <person name="Ohta I."/>
            <person name="Ohta T."/>
            <person name="Okamoto M."/>
            <person name="Ono N."/>
            <person name="Saji S."/>
            <person name="Sakaguchi M."/>
            <person name="Sakai K."/>
            <person name="Shibata M."/>
            <person name="Shimokawa T."/>
            <person name="Song J."/>
            <person name="Takazaki Y."/>
            <person name="Terasawa K."/>
            <person name="Tsugane M."/>
            <person name="Tsuji K."/>
            <person name="Ueda S."/>
            <person name="Waki K."/>
            <person name="Yamagata H."/>
            <person name="Yamamoto M."/>
            <person name="Yamamoto S."/>
            <person name="Yamane H."/>
            <person name="Yoshiki S."/>
            <person name="Yoshihara R."/>
            <person name="Yukawa K."/>
            <person name="Zhong H."/>
            <person name="Yano M."/>
            <person name="Yuan Q."/>
            <person name="Ouyang S."/>
            <person name="Liu J."/>
            <person name="Jones K.M."/>
            <person name="Gansberger K."/>
            <person name="Moffat K."/>
            <person name="Hill J."/>
            <person name="Bera J."/>
            <person name="Fadrosh D."/>
            <person name="Jin S."/>
            <person name="Johri S."/>
            <person name="Kim M."/>
            <person name="Overton L."/>
            <person name="Reardon M."/>
            <person name="Tsitrin T."/>
            <person name="Vuong H."/>
            <person name="Weaver B."/>
            <person name="Ciecko A."/>
            <person name="Tallon L."/>
            <person name="Jackson J."/>
            <person name="Pai G."/>
            <person name="Aken S.V."/>
            <person name="Utterback T."/>
            <person name="Reidmuller S."/>
            <person name="Feldblyum T."/>
            <person name="Hsiao J."/>
            <person name="Zismann V."/>
            <person name="Iobst S."/>
            <person name="de Vazeille A.R."/>
            <person name="Buell C.R."/>
            <person name="Ying K."/>
            <person name="Li Y."/>
            <person name="Lu T."/>
            <person name="Huang Y."/>
            <person name="Zhao Q."/>
            <person name="Feng Q."/>
            <person name="Zhang L."/>
            <person name="Zhu J."/>
            <person name="Weng Q."/>
            <person name="Mu J."/>
            <person name="Lu Y."/>
            <person name="Fan D."/>
            <person name="Liu Y."/>
            <person name="Guan J."/>
            <person name="Zhang Y."/>
            <person name="Yu S."/>
            <person name="Liu X."/>
            <person name="Zhang Y."/>
            <person name="Hong G."/>
            <person name="Han B."/>
            <person name="Choisne N."/>
            <person name="Demange N."/>
            <person name="Orjeda G."/>
            <person name="Samain S."/>
            <person name="Cattolico L."/>
            <person name="Pelletier E."/>
            <person name="Couloux A."/>
            <person name="Segurens B."/>
            <person name="Wincker P."/>
            <person name="D'Hont A."/>
            <person name="Scarpelli C."/>
            <person name="Weissenbach J."/>
            <person name="Salanoubat M."/>
            <person name="Quetier F."/>
            <person name="Yu Y."/>
            <person name="Kim H.R."/>
            <person name="Rambo T."/>
            <person name="Currie J."/>
            <person name="Collura K."/>
            <person name="Luo M."/>
            <person name="Yang T."/>
            <person name="Ammiraju J.S.S."/>
            <person name="Engler F."/>
            <person name="Soderlund C."/>
            <person name="Wing R.A."/>
            <person name="Palmer L.E."/>
            <person name="de la Bastide M."/>
            <person name="Spiegel L."/>
            <person name="Nascimento L."/>
            <person name="Zutavern T."/>
            <person name="O'Shaughnessy A."/>
            <person name="Dike S."/>
            <person name="Dedhia N."/>
            <person name="Preston R."/>
            <person name="Balija V."/>
            <person name="McCombie W.R."/>
            <person name="Chow T."/>
            <person name="Chen H."/>
            <person name="Chung M."/>
            <person name="Chen C."/>
            <person name="Shaw J."/>
            <person name="Wu H."/>
            <person name="Hsiao K."/>
            <person name="Chao Y."/>
            <person name="Chu M."/>
            <person name="Cheng C."/>
            <person name="Hour A."/>
            <person name="Lee P."/>
            <person name="Lin S."/>
            <person name="Lin Y."/>
            <person name="Liou J."/>
            <person name="Liu S."/>
            <person name="Hsing Y."/>
            <person name="Raghuvanshi S."/>
            <person name="Mohanty A."/>
            <person name="Bharti A.K."/>
            <person name="Gaur A."/>
            <person name="Gupta V."/>
            <person name="Kumar D."/>
            <person name="Ravi V."/>
            <person name="Vij S."/>
            <person name="Kapur A."/>
            <person name="Khurana P."/>
            <person name="Khurana P."/>
            <person name="Khurana J.P."/>
            <person name="Tyagi A.K."/>
            <person name="Gaikwad K."/>
            <person name="Singh A."/>
            <person name="Dalal V."/>
            <person name="Srivastava S."/>
            <person name="Dixit A."/>
            <person name="Pal A.K."/>
            <person name="Ghazi I.A."/>
            <person name="Yadav M."/>
            <person name="Pandit A."/>
            <person name="Bhargava A."/>
            <person name="Sureshbabu K."/>
            <person name="Batra K."/>
            <person name="Sharma T.R."/>
            <person name="Mohapatra T."/>
            <person name="Singh N.K."/>
            <person name="Messing J."/>
            <person name="Nelson A.B."/>
            <person name="Fuks G."/>
            <person name="Kavchok S."/>
            <person name="Keizer G."/>
            <person name="Linton E."/>
            <person name="Llaca V."/>
            <person name="Song R."/>
            <person name="Tanyolac B."/>
            <person name="Young S."/>
            <person name="Ho-Il K."/>
            <person name="Hahn J.H."/>
            <person name="Sangsakoo G."/>
            <person name="Vanavichit A."/>
            <person name="de Mattos Luiz.A.T."/>
            <person name="Zimmer P.D."/>
            <person name="Malone G."/>
            <person name="Dellagostin O."/>
            <person name="de Oliveira A.C."/>
            <person name="Bevan M."/>
            <person name="Bancroft I."/>
            <person name="Minx P."/>
            <person name="Cordum H."/>
            <person name="Wilson R."/>
            <person name="Cheng Z."/>
            <person name="Jin W."/>
            <person name="Jiang J."/>
            <person name="Leong S.A."/>
            <person name="Iwama H."/>
            <person name="Gojobori T."/>
            <person name="Itoh T."/>
            <person name="Niimura Y."/>
            <person name="Fujii Y."/>
            <person name="Habara T."/>
            <person name="Sakai H."/>
            <person name="Sato Y."/>
            <person name="Wilson G."/>
            <person name="Kumar K."/>
            <person name="McCouch S."/>
            <person name="Juretic N."/>
            <person name="Hoen D."/>
            <person name="Wright S."/>
            <person name="Bruskiewich R."/>
            <person name="Bureau T."/>
            <person name="Miyao A."/>
            <person name="Hirochika H."/>
            <person name="Nishikawa T."/>
            <person name="Kadowaki K."/>
            <person name="Sugiura M."/>
            <person name="Burr B."/>
            <person name="Sasaki T."/>
        </authorList>
    </citation>
    <scope>NUCLEOTIDE SEQUENCE [LARGE SCALE GENOMIC DNA]</scope>
    <source>
        <strain evidence="5">cv. Nipponbare</strain>
    </source>
</reference>
<dbReference type="Proteomes" id="UP000000763">
    <property type="component" value="Chromosome 10"/>
</dbReference>
<dbReference type="Gene3D" id="1.20.1280.50">
    <property type="match status" value="1"/>
</dbReference>
<dbReference type="SUPFAM" id="SSF53098">
    <property type="entry name" value="Ribonuclease H-like"/>
    <property type="match status" value="1"/>
</dbReference>
<sequence length="579" mass="63224">MAGGGWSSLPADLLREVSGRLYSDADHLHIHQVCTHWRAATLPVSACRPWVVAGRALQRGLVTIGDYSLRLPGGGAERMDAGLRRAPPGLRHCCGASRGWLALTDDARSPTRLALWEPLSGAEIPLPCLSPITRVSLSGDPLASPGWVAMVSQLKGREGQKTLVCRRGDAAWTMLFEHGTSEIGSVVFHGGKVYYIDIMSNIVVCDLDADGASGAKCTQFFHVRTSVSMLCSCDKFHPERGVHLVACDGEVLLVVLRWGGHPSLAEIYKPEWKGNHQLGLGERVMDLGDHSLFVGRGDTFSLSAKEFPAIKRNCVYYADKNYKQQHWISVFHLEQPDVLEEIPYPEELKEDMTNWMPHSCKHCRWQISVTEIACLNAHSIHYPHIDGHPGARPPVAAILPWLAVAVRRRPPPRRPLSVRHPPPLFPSLSLLAAPGRATAPVVCRRLCAATPVAGKGGRDGAGRALRRPLSLPDSPRHERGLPAALRGVGANSIEFPVLGRMAQDILTIPASTVSLESVFSTGSRLVSEFRSQLTPETTKALVCLQDWIRESGSSSELSTESIFDSKVVLQVSFEAQFSP</sequence>
<dbReference type="AlphaFoldDB" id="Q9FWC8"/>
<name>Q9FWC8_ORYSJ</name>
<protein>
    <recommendedName>
        <fullName evidence="6">DUF295 domain-containing protein</fullName>
    </recommendedName>
</protein>
<reference evidence="5" key="2">
    <citation type="journal article" date="2008" name="Nucleic Acids Res.">
        <title>The rice annotation project database (RAP-DB): 2008 update.</title>
        <authorList>
            <consortium name="The rice annotation project (RAP)"/>
        </authorList>
    </citation>
    <scope>GENOME REANNOTATION</scope>
    <source>
        <strain evidence="5">cv. Nipponbare</strain>
    </source>
</reference>
<dbReference type="GO" id="GO:0046983">
    <property type="term" value="F:protein dimerization activity"/>
    <property type="evidence" value="ECO:0007669"/>
    <property type="project" value="InterPro"/>
</dbReference>
<dbReference type="InterPro" id="IPR005174">
    <property type="entry name" value="KIB1-4_b-propeller"/>
</dbReference>
<dbReference type="EMBL" id="AC051634">
    <property type="protein sequence ID" value="AAG13446.1"/>
    <property type="molecule type" value="Genomic_DNA"/>
</dbReference>
<feature type="domain" description="KIB1-4 beta-propeller" evidence="2">
    <location>
        <begin position="89"/>
        <end position="331"/>
    </location>
</feature>
<evidence type="ECO:0000313" key="4">
    <source>
        <dbReference type="EMBL" id="AAG13446.1"/>
    </source>
</evidence>
<dbReference type="InterPro" id="IPR008906">
    <property type="entry name" value="HATC_C_dom"/>
</dbReference>
<organism evidence="4 5">
    <name type="scientific">Oryza sativa subsp. japonica</name>
    <name type="common">Rice</name>
    <dbReference type="NCBI Taxonomy" id="39947"/>
    <lineage>
        <taxon>Eukaryota</taxon>
        <taxon>Viridiplantae</taxon>
        <taxon>Streptophyta</taxon>
        <taxon>Embryophyta</taxon>
        <taxon>Tracheophyta</taxon>
        <taxon>Spermatophyta</taxon>
        <taxon>Magnoliopsida</taxon>
        <taxon>Liliopsida</taxon>
        <taxon>Poales</taxon>
        <taxon>Poaceae</taxon>
        <taxon>BOP clade</taxon>
        <taxon>Oryzoideae</taxon>
        <taxon>Oryzeae</taxon>
        <taxon>Oryzinae</taxon>
        <taxon>Oryza</taxon>
        <taxon>Oryza sativa</taxon>
    </lineage>
</organism>